<keyword evidence="1" id="KW-0472">Membrane</keyword>
<evidence type="ECO:0008006" key="4">
    <source>
        <dbReference type="Google" id="ProtNLM"/>
    </source>
</evidence>
<keyword evidence="1" id="KW-0812">Transmembrane</keyword>
<reference evidence="2 3" key="1">
    <citation type="journal article" date="2011" name="Stand. Genomic Sci.">
        <title>Complete genome sequence of Deinococcus maricopensis type strain (LB-34).</title>
        <authorList>
            <person name="Pukall R."/>
            <person name="Zeytun A."/>
            <person name="Lucas S."/>
            <person name="Lapidus A."/>
            <person name="Hammon N."/>
            <person name="Deshpande S."/>
            <person name="Nolan M."/>
            <person name="Cheng J.F."/>
            <person name="Pitluck S."/>
            <person name="Liolios K."/>
            <person name="Pagani I."/>
            <person name="Mikhailova N."/>
            <person name="Ivanova N."/>
            <person name="Mavromatis K."/>
            <person name="Pati A."/>
            <person name="Tapia R."/>
            <person name="Han C."/>
            <person name="Goodwin L."/>
            <person name="Chen A."/>
            <person name="Palaniappan K."/>
            <person name="Land M."/>
            <person name="Hauser L."/>
            <person name="Chang Y.J."/>
            <person name="Jeffries C.D."/>
            <person name="Brambilla E.M."/>
            <person name="Rohde M."/>
            <person name="Goker M."/>
            <person name="Detter J.C."/>
            <person name="Woyke T."/>
            <person name="Bristow J."/>
            <person name="Eisen J.A."/>
            <person name="Markowitz V."/>
            <person name="Hugenholtz P."/>
            <person name="Kyrpides N.C."/>
            <person name="Klenk H.P."/>
        </authorList>
    </citation>
    <scope>NUCLEOTIDE SEQUENCE [LARGE SCALE GENOMIC DNA]</scope>
    <source>
        <strain evidence="3">DSM 21211 / LMG 22137 / NRRL B-23946 / LB-34</strain>
    </source>
</reference>
<feature type="transmembrane region" description="Helical" evidence="1">
    <location>
        <begin position="123"/>
        <end position="150"/>
    </location>
</feature>
<dbReference type="STRING" id="709986.Deima_2720"/>
<feature type="transmembrane region" description="Helical" evidence="1">
    <location>
        <begin position="20"/>
        <end position="41"/>
    </location>
</feature>
<dbReference type="eggNOG" id="COG4291">
    <property type="taxonomic scope" value="Bacteria"/>
</dbReference>
<feature type="transmembrane region" description="Helical" evidence="1">
    <location>
        <begin position="89"/>
        <end position="111"/>
    </location>
</feature>
<dbReference type="Proteomes" id="UP000008635">
    <property type="component" value="Chromosome"/>
</dbReference>
<evidence type="ECO:0000256" key="1">
    <source>
        <dbReference type="SAM" id="Phobius"/>
    </source>
</evidence>
<dbReference type="Pfam" id="PF07077">
    <property type="entry name" value="DUF1345"/>
    <property type="match status" value="1"/>
</dbReference>
<name>E8UBB1_DEIML</name>
<protein>
    <recommendedName>
        <fullName evidence="4">DUF1345 domain-containing protein</fullName>
    </recommendedName>
</protein>
<sequence>MRVPPAKLSGMHWRLGEAPAKTRLALALLAGLGAWLLCALLPRVPWELRALVAWDALALTFLLSALHVMRRADTALTRAIATSEDDSRAVSAALVVAGSVASLVGVGFALARAGTLEARAPTLAALLTAAGVGTVALSWALVHTVYALRYAHAYFTAPEGGIDFPGTDGHVTYLEFLYLAFTIGMTFQVSDTDVTSRPMRRLLLRHALVSYLFGTVLVALTINAAAGLLR</sequence>
<organism evidence="2 3">
    <name type="scientific">Deinococcus maricopensis (strain DSM 21211 / LMG 22137 / NRRL B-23946 / LB-34)</name>
    <dbReference type="NCBI Taxonomy" id="709986"/>
    <lineage>
        <taxon>Bacteria</taxon>
        <taxon>Thermotogati</taxon>
        <taxon>Deinococcota</taxon>
        <taxon>Deinococci</taxon>
        <taxon>Deinococcales</taxon>
        <taxon>Deinococcaceae</taxon>
        <taxon>Deinococcus</taxon>
    </lineage>
</organism>
<dbReference type="KEGG" id="dmr:Deima_2720"/>
<evidence type="ECO:0000313" key="3">
    <source>
        <dbReference type="Proteomes" id="UP000008635"/>
    </source>
</evidence>
<dbReference type="HOGENOM" id="CLU_098677_1_0_0"/>
<dbReference type="EMBL" id="CP002454">
    <property type="protein sequence ID" value="ADV68350.1"/>
    <property type="molecule type" value="Genomic_DNA"/>
</dbReference>
<feature type="transmembrane region" description="Helical" evidence="1">
    <location>
        <begin position="48"/>
        <end position="69"/>
    </location>
</feature>
<proteinExistence type="predicted"/>
<reference evidence="3" key="2">
    <citation type="submission" date="2011-01" db="EMBL/GenBank/DDBJ databases">
        <title>The complete genome of Deinococcus maricopensis DSM 21211.</title>
        <authorList>
            <consortium name="US DOE Joint Genome Institute (JGI-PGF)"/>
            <person name="Lucas S."/>
            <person name="Copeland A."/>
            <person name="Lapidus A."/>
            <person name="Goodwin L."/>
            <person name="Pitluck S."/>
            <person name="Kyrpides N."/>
            <person name="Mavromatis K."/>
            <person name="Pagani I."/>
            <person name="Ivanova N."/>
            <person name="Ovchinnikova G."/>
            <person name="Zeytun A."/>
            <person name="Detter J.C."/>
            <person name="Han C."/>
            <person name="Land M."/>
            <person name="Hauser L."/>
            <person name="Markowitz V."/>
            <person name="Cheng J.-F."/>
            <person name="Hugenholtz P."/>
            <person name="Woyke T."/>
            <person name="Wu D."/>
            <person name="Pukall R."/>
            <person name="Gehrich-Schroeter G."/>
            <person name="Brambilla E."/>
            <person name="Klenk H.-P."/>
            <person name="Eisen J.A."/>
        </authorList>
    </citation>
    <scope>NUCLEOTIDE SEQUENCE [LARGE SCALE GENOMIC DNA]</scope>
    <source>
        <strain evidence="3">DSM 21211 / LMG 22137 / NRRL B-23946 / LB-34</strain>
    </source>
</reference>
<accession>E8UBB1</accession>
<evidence type="ECO:0000313" key="2">
    <source>
        <dbReference type="EMBL" id="ADV68350.1"/>
    </source>
</evidence>
<keyword evidence="3" id="KW-1185">Reference proteome</keyword>
<gene>
    <name evidence="2" type="ordered locus">Deima_2720</name>
</gene>
<feature type="transmembrane region" description="Helical" evidence="1">
    <location>
        <begin position="208"/>
        <end position="229"/>
    </location>
</feature>
<dbReference type="AlphaFoldDB" id="E8UBB1"/>
<dbReference type="InterPro" id="IPR009781">
    <property type="entry name" value="DUF1345"/>
</dbReference>
<keyword evidence="1" id="KW-1133">Transmembrane helix</keyword>